<proteinExistence type="predicted"/>
<feature type="region of interest" description="Disordered" evidence="1">
    <location>
        <begin position="67"/>
        <end position="98"/>
    </location>
</feature>
<organism evidence="2 3">
    <name type="scientific">Pundamilia nyererei</name>
    <dbReference type="NCBI Taxonomy" id="303518"/>
    <lineage>
        <taxon>Eukaryota</taxon>
        <taxon>Metazoa</taxon>
        <taxon>Chordata</taxon>
        <taxon>Craniata</taxon>
        <taxon>Vertebrata</taxon>
        <taxon>Euteleostomi</taxon>
        <taxon>Actinopterygii</taxon>
        <taxon>Neopterygii</taxon>
        <taxon>Teleostei</taxon>
        <taxon>Neoteleostei</taxon>
        <taxon>Acanthomorphata</taxon>
        <taxon>Ovalentaria</taxon>
        <taxon>Cichlomorphae</taxon>
        <taxon>Cichliformes</taxon>
        <taxon>Cichlidae</taxon>
        <taxon>African cichlids</taxon>
        <taxon>Pseudocrenilabrinae</taxon>
        <taxon>Haplochromini</taxon>
        <taxon>Pundamilia</taxon>
    </lineage>
</organism>
<evidence type="ECO:0000256" key="1">
    <source>
        <dbReference type="SAM" id="MobiDB-lite"/>
    </source>
</evidence>
<dbReference type="RefSeq" id="XP_013765197.1">
    <property type="nucleotide sequence ID" value="XM_013909743.1"/>
</dbReference>
<feature type="compositionally biased region" description="Basic and acidic residues" evidence="1">
    <location>
        <begin position="235"/>
        <end position="246"/>
    </location>
</feature>
<feature type="compositionally biased region" description="Low complexity" evidence="1">
    <location>
        <begin position="274"/>
        <end position="283"/>
    </location>
</feature>
<keyword evidence="2" id="KW-1185">Reference proteome</keyword>
<name>A0A9Y6JBU3_9CICH</name>
<evidence type="ECO:0000313" key="3">
    <source>
        <dbReference type="RefSeq" id="XP_013765197.1"/>
    </source>
</evidence>
<accession>A0A9Y6JBU3</accession>
<feature type="compositionally biased region" description="Basic and acidic residues" evidence="1">
    <location>
        <begin position="89"/>
        <end position="98"/>
    </location>
</feature>
<evidence type="ECO:0000313" key="2">
    <source>
        <dbReference type="Proteomes" id="UP000695023"/>
    </source>
</evidence>
<sequence>MAMYTKSRGKMVPLEEDHLTSVTSNQFLGAFAPFPRFAWIHPNAPRDSYDMVCKIVWSKATQVKPGRGQSSLEIQASKDDTPSVIMSSHRAEKQQEDTDDYTHYEEDKKQYHTDFTLPCPYLSGRRHHGLSNPARVLSPVLEVEMRQIKEEAGGKIKSYFPLFLISQSCRERDVQDKQRSVENSLQKMQVSQSSRTGTQSSVPAPQHLVTNPVCFEGHTPHLPDRQGSLHPSKLPGDECGSKKEQNASRGSDSYSSDESDAVSLPGVQSCASDSSNNASVVSAKVVKKKEIPSSSVELSCDNEQDSFFTADEDFPALTTINAGIPLSLTGPPALGKIKSQWEIPLSFHPHDIPTVTLASGVNDPVQAPIQGKPEAPEANSKTKAPLPVQEEAYDLLADFPALQPPKNPLALGGLRQRNPKTNDAKGKGVLISTPSHCQSCRGSHERRLENSPHEVSSICAGDQKSVLDLQTFGTVRHRNSPTISCEQRKANKQPPPRVAGADGVGVSARSWANAAKAGMKQAAAPQEKARPATFQQIVTINKAKAEYGATPKINKKATVFHPGSNQKVITLKQCCFHPCNQIHFVRFCNPPGYQHFGVQPHQANYPPGFSCPRFPFQQATGVPPESGRVKWQPW</sequence>
<feature type="region of interest" description="Disordered" evidence="1">
    <location>
        <begin position="175"/>
        <end position="283"/>
    </location>
</feature>
<dbReference type="GeneID" id="102204476"/>
<feature type="compositionally biased region" description="Polar residues" evidence="1">
    <location>
        <begin position="181"/>
        <end position="203"/>
    </location>
</feature>
<protein>
    <submittedName>
        <fullName evidence="3">Uncharacterized protein LOC102204476 isoform X1</fullName>
    </submittedName>
</protein>
<dbReference type="AlphaFoldDB" id="A0A9Y6JBU3"/>
<gene>
    <name evidence="3" type="primary">LOC102204476</name>
</gene>
<dbReference type="Proteomes" id="UP000695023">
    <property type="component" value="Unplaced"/>
</dbReference>
<reference evidence="3" key="1">
    <citation type="submission" date="2025-08" db="UniProtKB">
        <authorList>
            <consortium name="RefSeq"/>
        </authorList>
    </citation>
    <scope>IDENTIFICATION</scope>
</reference>